<dbReference type="Gene3D" id="1.20.1640.10">
    <property type="entry name" value="Multidrug efflux transporter AcrB transmembrane domain"/>
    <property type="match status" value="2"/>
</dbReference>
<evidence type="ECO:0000256" key="8">
    <source>
        <dbReference type="SAM" id="Phobius"/>
    </source>
</evidence>
<feature type="compositionally biased region" description="Basic and acidic residues" evidence="7">
    <location>
        <begin position="127"/>
        <end position="136"/>
    </location>
</feature>
<keyword evidence="6 8" id="KW-0472">Membrane</keyword>
<feature type="domain" description="SSD" evidence="9">
    <location>
        <begin position="310"/>
        <end position="459"/>
    </location>
</feature>
<organism evidence="10 11">
    <name type="scientific">Streptomyces venezuelae</name>
    <dbReference type="NCBI Taxonomy" id="54571"/>
    <lineage>
        <taxon>Bacteria</taxon>
        <taxon>Bacillati</taxon>
        <taxon>Actinomycetota</taxon>
        <taxon>Actinomycetes</taxon>
        <taxon>Kitasatosporales</taxon>
        <taxon>Streptomycetaceae</taxon>
        <taxon>Streptomyces</taxon>
    </lineage>
</organism>
<dbReference type="InterPro" id="IPR004869">
    <property type="entry name" value="MMPL_dom"/>
</dbReference>
<name>A0A5P2CUB8_STRVZ</name>
<dbReference type="AlphaFoldDB" id="A0A5P2CUB8"/>
<evidence type="ECO:0000313" key="10">
    <source>
        <dbReference type="EMBL" id="QES45348.1"/>
    </source>
</evidence>
<evidence type="ECO:0000256" key="7">
    <source>
        <dbReference type="SAM" id="MobiDB-lite"/>
    </source>
</evidence>
<dbReference type="SUPFAM" id="SSF82866">
    <property type="entry name" value="Multidrug efflux transporter AcrB transmembrane domain"/>
    <property type="match status" value="2"/>
</dbReference>
<protein>
    <recommendedName>
        <fullName evidence="9">SSD domain-containing protein</fullName>
    </recommendedName>
</protein>
<feature type="region of interest" description="Disordered" evidence="7">
    <location>
        <begin position="113"/>
        <end position="136"/>
    </location>
</feature>
<feature type="transmembrane region" description="Helical" evidence="8">
    <location>
        <begin position="310"/>
        <end position="327"/>
    </location>
</feature>
<feature type="transmembrane region" description="Helical" evidence="8">
    <location>
        <begin position="714"/>
        <end position="739"/>
    </location>
</feature>
<feature type="transmembrane region" description="Helical" evidence="8">
    <location>
        <begin position="334"/>
        <end position="354"/>
    </location>
</feature>
<feature type="transmembrane region" description="Helical" evidence="8">
    <location>
        <begin position="360"/>
        <end position="381"/>
    </location>
</feature>
<keyword evidence="4 8" id="KW-0812">Transmembrane</keyword>
<gene>
    <name evidence="10" type="ORF">DEJ49_34000</name>
</gene>
<evidence type="ECO:0000256" key="4">
    <source>
        <dbReference type="ARBA" id="ARBA00022692"/>
    </source>
</evidence>
<dbReference type="EMBL" id="CP029191">
    <property type="protein sequence ID" value="QES45348.1"/>
    <property type="molecule type" value="Genomic_DNA"/>
</dbReference>
<comment type="similarity">
    <text evidence="2">Belongs to the resistance-nodulation-cell division (RND) (TC 2.A.6) family. MmpL subfamily.</text>
</comment>
<dbReference type="Proteomes" id="UP000324015">
    <property type="component" value="Chromosome"/>
</dbReference>
<keyword evidence="3" id="KW-1003">Cell membrane</keyword>
<dbReference type="PANTHER" id="PTHR33406:SF11">
    <property type="entry name" value="MEMBRANE PROTEIN SCO6666-RELATED"/>
    <property type="match status" value="1"/>
</dbReference>
<feature type="transmembrane region" description="Helical" evidence="8">
    <location>
        <begin position="492"/>
        <end position="514"/>
    </location>
</feature>
<accession>A0A5P2CUB8</accession>
<feature type="compositionally biased region" description="Basic residues" evidence="7">
    <location>
        <begin position="22"/>
        <end position="48"/>
    </location>
</feature>
<proteinExistence type="inferred from homology"/>
<dbReference type="PANTHER" id="PTHR33406">
    <property type="entry name" value="MEMBRANE PROTEIN MJ1562-RELATED"/>
    <property type="match status" value="1"/>
</dbReference>
<feature type="transmembrane region" description="Helical" evidence="8">
    <location>
        <begin position="145"/>
        <end position="166"/>
    </location>
</feature>
<evidence type="ECO:0000256" key="1">
    <source>
        <dbReference type="ARBA" id="ARBA00004651"/>
    </source>
</evidence>
<feature type="compositionally biased region" description="Gly residues" evidence="7">
    <location>
        <begin position="49"/>
        <end position="60"/>
    </location>
</feature>
<feature type="transmembrane region" description="Helical" evidence="8">
    <location>
        <begin position="643"/>
        <end position="663"/>
    </location>
</feature>
<feature type="transmembrane region" description="Helical" evidence="8">
    <location>
        <begin position="675"/>
        <end position="694"/>
    </location>
</feature>
<feature type="transmembrane region" description="Helical" evidence="8">
    <location>
        <begin position="434"/>
        <end position="460"/>
    </location>
</feature>
<dbReference type="InterPro" id="IPR050545">
    <property type="entry name" value="Mycobact_MmpL"/>
</dbReference>
<feature type="region of interest" description="Disordered" evidence="7">
    <location>
        <begin position="1"/>
        <end position="100"/>
    </location>
</feature>
<feature type="compositionally biased region" description="Basic residues" evidence="7">
    <location>
        <begin position="82"/>
        <end position="100"/>
    </location>
</feature>
<evidence type="ECO:0000313" key="11">
    <source>
        <dbReference type="Proteomes" id="UP000324015"/>
    </source>
</evidence>
<evidence type="ECO:0000259" key="9">
    <source>
        <dbReference type="PROSITE" id="PS50156"/>
    </source>
</evidence>
<dbReference type="Pfam" id="PF03176">
    <property type="entry name" value="MMPL"/>
    <property type="match status" value="2"/>
</dbReference>
<feature type="compositionally biased region" description="Basic residues" evidence="7">
    <location>
        <begin position="1"/>
        <end position="15"/>
    </location>
</feature>
<keyword evidence="5 8" id="KW-1133">Transmembrane helix</keyword>
<evidence type="ECO:0000256" key="6">
    <source>
        <dbReference type="ARBA" id="ARBA00023136"/>
    </source>
</evidence>
<reference evidence="10 11" key="1">
    <citation type="submission" date="2018-05" db="EMBL/GenBank/DDBJ databases">
        <title>Streptomyces venezuelae.</title>
        <authorList>
            <person name="Kim W."/>
            <person name="Lee N."/>
            <person name="Cho B.-K."/>
        </authorList>
    </citation>
    <scope>NUCLEOTIDE SEQUENCE [LARGE SCALE GENOMIC DNA]</scope>
    <source>
        <strain evidence="10 11">ATCC 14585</strain>
    </source>
</reference>
<dbReference type="GO" id="GO:0005886">
    <property type="term" value="C:plasma membrane"/>
    <property type="evidence" value="ECO:0007669"/>
    <property type="project" value="UniProtKB-SubCell"/>
</dbReference>
<comment type="subcellular location">
    <subcellularLocation>
        <location evidence="1">Cell membrane</location>
        <topology evidence="1">Multi-pass membrane protein</topology>
    </subcellularLocation>
</comment>
<sequence length="850" mass="87639">MRTGRHRPRPCARHLHPVERCRRGHGPHPGLRRRRAAGHRVQRRHRTRAGGGRSHPGGVHGPRPAARTGPAGGELPGPGRRSQARHRRGPATARARHRGRQLLLRVRRPERGPAVHGCPLVQAAHPSTDDSPRGAREQGAVRRAWLVLVCALLAAVCAGALAPVAFSALSTGGAVATGTEAERAARQADRLGVPSSDLVLAVSPHTGAGRAVARDATAAVVRTLAGQGDVEAAWSARTTTNTWLRSKDGRTLLVPVRLKGTDKERKEAAPRVVAAARAAAPAARVEPSGATWANREIDEHVERDLRRAELLAAPALFVVLVLAYGSVVSALLPVVVAALTIGCAIPVLGLLAQVADISRVAVSAASAIGFGLAVDYSLFLLARVREESARGADLPTALAAARRSSGRSVAFSAAAVTVCLATALAVPVPMLRALALAGMTVAVLAALVALTVLPACLCVLGPRAQAFDPPARWRRTRTGEGSRFWRRTATIVTARPLLSGGLALLFLALLAVPFTHARLGIVDERTLPPSASSVTAAQQVRAEFTAPPERILTVVLTGPGSAGGAPAYGERLARLPGITAVRVASTSPTSPSGEGAVLLAATSAAPDTRAAQAAVRQVRDTSAPGSILVGGRAADVTDTAHRVLHALPTCLLLLGGGLMLLLTAFTRTLVAPLKALAVAAVSLGAILGALVVLFQDGRGSALLGGFTATGTLDASMLLFVLFIALALSVDYEVFLLGRIREEFDRGADNRTSIVEGIARTGRLMTSAAAAVAISTAAMATSQVALLKFIGIGVALGALVDAVLVRGVLVPAVMAALGPLNWWSPTCTGPRPGIVATEKRGGADPDASGST</sequence>
<dbReference type="PROSITE" id="PS50156">
    <property type="entry name" value="SSD"/>
    <property type="match status" value="1"/>
</dbReference>
<dbReference type="InterPro" id="IPR000731">
    <property type="entry name" value="SSD"/>
</dbReference>
<evidence type="ECO:0000256" key="5">
    <source>
        <dbReference type="ARBA" id="ARBA00022989"/>
    </source>
</evidence>
<evidence type="ECO:0000256" key="3">
    <source>
        <dbReference type="ARBA" id="ARBA00022475"/>
    </source>
</evidence>
<evidence type="ECO:0000256" key="2">
    <source>
        <dbReference type="ARBA" id="ARBA00010157"/>
    </source>
</evidence>
<feature type="transmembrane region" description="Helical" evidence="8">
    <location>
        <begin position="409"/>
        <end position="428"/>
    </location>
</feature>